<dbReference type="Gene3D" id="3.40.50.720">
    <property type="entry name" value="NAD(P)-binding Rossmann-like Domain"/>
    <property type="match status" value="1"/>
</dbReference>
<gene>
    <name evidence="13" type="ORF">RM877_31830</name>
</gene>
<feature type="region of interest" description="N-terminal hotdog fold" evidence="9">
    <location>
        <begin position="944"/>
        <end position="1068"/>
    </location>
</feature>
<dbReference type="InterPro" id="IPR042104">
    <property type="entry name" value="PKS_dehydratase_sf"/>
</dbReference>
<dbReference type="InterPro" id="IPR050091">
    <property type="entry name" value="PKS_NRPS_Biosynth_Enz"/>
</dbReference>
<dbReference type="Pfam" id="PF08990">
    <property type="entry name" value="Docking"/>
    <property type="match status" value="1"/>
</dbReference>
<evidence type="ECO:0000256" key="2">
    <source>
        <dbReference type="ARBA" id="ARBA00004792"/>
    </source>
</evidence>
<dbReference type="InterPro" id="IPR001227">
    <property type="entry name" value="Ac_transferase_dom_sf"/>
</dbReference>
<reference evidence="14" key="1">
    <citation type="submission" date="2023-07" db="EMBL/GenBank/DDBJ databases">
        <title>30 novel species of actinomycetes from the DSMZ collection.</title>
        <authorList>
            <person name="Nouioui I."/>
        </authorList>
    </citation>
    <scope>NUCLEOTIDE SEQUENCE [LARGE SCALE GENOMIC DNA]</scope>
    <source>
        <strain evidence="14">DSM 41981</strain>
    </source>
</reference>
<dbReference type="Pfam" id="PF14765">
    <property type="entry name" value="PS-DH"/>
    <property type="match status" value="1"/>
</dbReference>
<dbReference type="InterPro" id="IPR016039">
    <property type="entry name" value="Thiolase-like"/>
</dbReference>
<comment type="caution">
    <text evidence="13">The sequence shown here is derived from an EMBL/GenBank/DDBJ whole genome shotgun (WGS) entry which is preliminary data.</text>
</comment>
<dbReference type="InterPro" id="IPR049552">
    <property type="entry name" value="PKS_DH_N"/>
</dbReference>
<dbReference type="Gene3D" id="3.10.129.110">
    <property type="entry name" value="Polyketide synthase dehydratase"/>
    <property type="match status" value="1"/>
</dbReference>
<dbReference type="InterPro" id="IPR014031">
    <property type="entry name" value="Ketoacyl_synth_C"/>
</dbReference>
<dbReference type="InterPro" id="IPR006162">
    <property type="entry name" value="Ppantetheine_attach_site"/>
</dbReference>
<dbReference type="InterPro" id="IPR032821">
    <property type="entry name" value="PKS_assoc"/>
</dbReference>
<dbReference type="FunFam" id="3.40.47.10:FF:000019">
    <property type="entry name" value="Polyketide synthase type I"/>
    <property type="match status" value="1"/>
</dbReference>
<dbReference type="InterPro" id="IPR055123">
    <property type="entry name" value="SpnB-like_Rossmann"/>
</dbReference>
<dbReference type="PROSITE" id="PS00012">
    <property type="entry name" value="PHOSPHOPANTETHEINE"/>
    <property type="match status" value="1"/>
</dbReference>
<dbReference type="Gene3D" id="1.10.1200.10">
    <property type="entry name" value="ACP-like"/>
    <property type="match status" value="1"/>
</dbReference>
<dbReference type="FunFam" id="3.40.366.10:FF:000002">
    <property type="entry name" value="Probable polyketide synthase 2"/>
    <property type="match status" value="1"/>
</dbReference>
<dbReference type="Pfam" id="PF02801">
    <property type="entry name" value="Ketoacyl-synt_C"/>
    <property type="match status" value="1"/>
</dbReference>
<evidence type="ECO:0000256" key="4">
    <source>
        <dbReference type="ARBA" id="ARBA00022553"/>
    </source>
</evidence>
<dbReference type="SMART" id="SM01294">
    <property type="entry name" value="PKS_PP_betabranch"/>
    <property type="match status" value="1"/>
</dbReference>
<evidence type="ECO:0000259" key="11">
    <source>
        <dbReference type="PROSITE" id="PS52004"/>
    </source>
</evidence>
<accession>A0ABD5EYF8</accession>
<evidence type="ECO:0000256" key="3">
    <source>
        <dbReference type="ARBA" id="ARBA00022450"/>
    </source>
</evidence>
<proteinExistence type="predicted"/>
<keyword evidence="5" id="KW-0808">Transferase</keyword>
<dbReference type="SMART" id="SM00826">
    <property type="entry name" value="PKS_DH"/>
    <property type="match status" value="1"/>
</dbReference>
<dbReference type="InterPro" id="IPR013968">
    <property type="entry name" value="PKS_KR"/>
</dbReference>
<dbReference type="PROSITE" id="PS00606">
    <property type="entry name" value="KS3_1"/>
    <property type="match status" value="1"/>
</dbReference>
<evidence type="ECO:0000256" key="9">
    <source>
        <dbReference type="PROSITE-ProRule" id="PRU01363"/>
    </source>
</evidence>
<dbReference type="SUPFAM" id="SSF52151">
    <property type="entry name" value="FabD/lysophospholipase-like"/>
    <property type="match status" value="1"/>
</dbReference>
<dbReference type="Pfam" id="PF22953">
    <property type="entry name" value="SpnB_Rossmann"/>
    <property type="match status" value="1"/>
</dbReference>
<keyword evidence="6" id="KW-0045">Antibiotic biosynthesis</keyword>
<dbReference type="InterPro" id="IPR020807">
    <property type="entry name" value="PKS_DH"/>
</dbReference>
<evidence type="ECO:0000256" key="8">
    <source>
        <dbReference type="ARBA" id="ARBA00023315"/>
    </source>
</evidence>
<evidence type="ECO:0000256" key="7">
    <source>
        <dbReference type="ARBA" id="ARBA00023268"/>
    </source>
</evidence>
<evidence type="ECO:0000259" key="12">
    <source>
        <dbReference type="PROSITE" id="PS52019"/>
    </source>
</evidence>
<dbReference type="SMART" id="SM00827">
    <property type="entry name" value="PKS_AT"/>
    <property type="match status" value="1"/>
</dbReference>
<evidence type="ECO:0000259" key="10">
    <source>
        <dbReference type="PROSITE" id="PS50075"/>
    </source>
</evidence>
<dbReference type="InterPro" id="IPR014043">
    <property type="entry name" value="Acyl_transferase_dom"/>
</dbReference>
<protein>
    <submittedName>
        <fullName evidence="13">SDR family NAD(P)-dependent oxidoreductase</fullName>
    </submittedName>
</protein>
<dbReference type="Pfam" id="PF00550">
    <property type="entry name" value="PP-binding"/>
    <property type="match status" value="1"/>
</dbReference>
<keyword evidence="8" id="KW-0012">Acyltransferase</keyword>
<dbReference type="InterPro" id="IPR014030">
    <property type="entry name" value="Ketoacyl_synth_N"/>
</dbReference>
<dbReference type="Pfam" id="PF00698">
    <property type="entry name" value="Acyl_transf_1"/>
    <property type="match status" value="1"/>
</dbReference>
<keyword evidence="3" id="KW-0596">Phosphopantetheine</keyword>
<feature type="domain" description="PKS/mFAS DH" evidence="12">
    <location>
        <begin position="944"/>
        <end position="1219"/>
    </location>
</feature>
<dbReference type="InterPro" id="IPR018201">
    <property type="entry name" value="Ketoacyl_synth_AS"/>
</dbReference>
<keyword evidence="7" id="KW-0511">Multifunctional enzyme</keyword>
<dbReference type="GO" id="GO:0033068">
    <property type="term" value="P:macrolide biosynthetic process"/>
    <property type="evidence" value="ECO:0007669"/>
    <property type="project" value="UniProtKB-ARBA"/>
</dbReference>
<dbReference type="SMART" id="SM00823">
    <property type="entry name" value="PKS_PP"/>
    <property type="match status" value="1"/>
</dbReference>
<feature type="region of interest" description="C-terminal hotdog fold" evidence="9">
    <location>
        <begin position="1081"/>
        <end position="1219"/>
    </location>
</feature>
<dbReference type="Gene3D" id="3.40.366.10">
    <property type="entry name" value="Malonyl-Coenzyme A Acyl Carrier Protein, domain 2"/>
    <property type="match status" value="1"/>
</dbReference>
<dbReference type="PROSITE" id="PS52004">
    <property type="entry name" value="KS3_2"/>
    <property type="match status" value="1"/>
</dbReference>
<dbReference type="CDD" id="cd08956">
    <property type="entry name" value="KR_3_FAS_SDR_x"/>
    <property type="match status" value="1"/>
</dbReference>
<dbReference type="InterPro" id="IPR015083">
    <property type="entry name" value="NorB/c/GfsB-D-like_docking"/>
</dbReference>
<dbReference type="GO" id="GO:0016747">
    <property type="term" value="F:acyltransferase activity, transferring groups other than amino-acyl groups"/>
    <property type="evidence" value="ECO:0007669"/>
    <property type="project" value="UniProtKB-ARBA"/>
</dbReference>
<evidence type="ECO:0000313" key="13">
    <source>
        <dbReference type="EMBL" id="MDT0439263.1"/>
    </source>
</evidence>
<dbReference type="InterPro" id="IPR016035">
    <property type="entry name" value="Acyl_Trfase/lysoPLipase"/>
</dbReference>
<feature type="domain" description="Carrier" evidence="10">
    <location>
        <begin position="1715"/>
        <end position="1790"/>
    </location>
</feature>
<evidence type="ECO:0000256" key="5">
    <source>
        <dbReference type="ARBA" id="ARBA00022679"/>
    </source>
</evidence>
<dbReference type="InterPro" id="IPR057326">
    <property type="entry name" value="KR_dom"/>
</dbReference>
<dbReference type="Pfam" id="PF16197">
    <property type="entry name" value="KAsynt_C_assoc"/>
    <property type="match status" value="1"/>
</dbReference>
<organism evidence="13 14">
    <name type="scientific">Streptomyces doudnae</name>
    <dbReference type="NCBI Taxonomy" id="3075536"/>
    <lineage>
        <taxon>Bacteria</taxon>
        <taxon>Bacillati</taxon>
        <taxon>Actinomycetota</taxon>
        <taxon>Actinomycetes</taxon>
        <taxon>Kitasatosporales</taxon>
        <taxon>Streptomycetaceae</taxon>
        <taxon>Streptomyces</taxon>
    </lineage>
</organism>
<feature type="active site" description="Proton acceptor; for dehydratase activity" evidence="9">
    <location>
        <position position="975"/>
    </location>
</feature>
<dbReference type="FunFam" id="1.10.1200.10:FF:000007">
    <property type="entry name" value="Probable polyketide synthase pks17"/>
    <property type="match status" value="1"/>
</dbReference>
<dbReference type="InterPro" id="IPR020806">
    <property type="entry name" value="PKS_PP-bd"/>
</dbReference>
<dbReference type="SUPFAM" id="SSF55048">
    <property type="entry name" value="Probable ACP-binding domain of malonyl-CoA ACP transacylase"/>
    <property type="match status" value="1"/>
</dbReference>
<feature type="domain" description="Ketosynthase family 3 (KS3)" evidence="11">
    <location>
        <begin position="32"/>
        <end position="458"/>
    </location>
</feature>
<dbReference type="SUPFAM" id="SSF51735">
    <property type="entry name" value="NAD(P)-binding Rossmann-fold domains"/>
    <property type="match status" value="2"/>
</dbReference>
<dbReference type="Pfam" id="PF00109">
    <property type="entry name" value="ketoacyl-synt"/>
    <property type="match status" value="1"/>
</dbReference>
<dbReference type="SUPFAM" id="SSF53901">
    <property type="entry name" value="Thiolase-like"/>
    <property type="match status" value="1"/>
</dbReference>
<comment type="pathway">
    <text evidence="2">Antibiotic biosynthesis.</text>
</comment>
<dbReference type="SUPFAM" id="SSF47336">
    <property type="entry name" value="ACP-like"/>
    <property type="match status" value="1"/>
</dbReference>
<dbReference type="PANTHER" id="PTHR43775">
    <property type="entry name" value="FATTY ACID SYNTHASE"/>
    <property type="match status" value="1"/>
</dbReference>
<sequence>MSIDQVVTALRASVKEAERLRQQNQLLIAASREPIAVVGIGCRFPGGVRSPEELWDLVSGNTDAISGFPEDRGWNTQDLYDPDPDAPHKSYSRHGGFLTDADGFDAEFFGISPREALTIDPQQRLLLECAWEATERSGIDPTALRGSRTGVFAGVMYNDYAARFPEKPAELEGYLGLGSAASIASGRVSYTLGLEGPAVSVDTACSSSLVALHLAVQALRNNECELALAGGATLMATPNTFIEFSRQRGLSPDGRCKPFAAAADGTGWAEGVGLLMLERLSDAQRNGHTVLALVRGSAINQDGTSSQLSAPNGPSQERVIRQALANAGLTPDQVDAVEAHGTGTKLGDPIEAQALLATYGQDRPAELPLHLGSIKSNIGHTQAAAGVAGVIKMILAMRHGALPQSLHIDEPSPHVDWTTGNISLLTAKTPWPVTDHPRRAAVSSFGISGTNAHVILEQPPVQGTEPPSVADPADTVTDGPGVWLLSGKSADALTDQGARLHAFASAHPDVDAHDIAHALATTRTAFDHRAAVIAHDRTELQDGLRALVEERPSPHLVRSPVDQRSRIAGKTAFVFPGQGSQWPGMGRELLDTSTVFRDSMQACADALAPHCDWSLLDVIREHPDAPSLDRIDVVQPVLFATMVSLAALWKSHGIQPQAVIGHSQGEIAAAHVAGILTLDDAARIVALRSQALRQISGQGGMVSLPLPADQAEALIAPWNGRIGIAAHNGPATTIVSGDANALTEIVTTSTDRNINARTIPVDYASHSPHVEVIHDHLHHDLRTITPQPGHTPFYSTVTGTLTEDTTTLDTDYWYRNLRQTVRFSDTARTLIADGHHHLIEISTHPVLTTSIQDILDTTDHHDTPTLTTGTLRRHKGDWAQFLTSAAQLHTHGTTSVNWNGHTAPATNKPVDLPTYAFQHQRYWLHHTPTSAGDASAFGLDATEHPFLTASLELPDDSRVFTGALSTYLQPWLADHAITGTPLLPGTAFVDLALHTGHHTGHPHVEELTLHAPLLLSSHPLDLQATLSPSEDARRSLTIRSRAQGTTPDDVDAWTVHATATLTSVAPAHPEPDLTAWPPANATPIEVDSAYPTLAEHGYTYGPAFQGLTAAWRDNQHTYAEIALPENAEADDAFDIHPALLDAALHAIALQTMDAPGDAVPVPFSWSGVRLHAVNASSLRVKFTATGEDTFAMAAADSSGALVASIETVTFRPLPVAQLVDTARTVRDSLFHIEWTTLPSSALPAEEPGSATDANLAWLDTEHFPVSPETDATVSADTPMPRFKSVAALAEAADSPNNVLLSCIFQPLTTAPELHQATHHLLALLQEWLADERLTGKRLVVCTRGAVATRSDEDVRDLTASPLWGLVRTAQSENPDRFTLIDLDTDAVGPATLHTALASGEPQLAVRGAVVHAPLLARTATATDVTPALFDPDGTILITGGTGTLGSLLARHLVTRHEARHLLLTSRSGLQADGADQLRQELTDLGADVTITACDTAAADQLAALLASVPDEHPLTAVVHTAGLLQDATLANLTPEQVDAVLRSKADTAWNLHQQTQHLGLSAFLLYSSAAGTLGNPGQANYAAANTFLDALAHHRNARGLPASSLAWGLWQQASALTGHLDTADLARMNRTGVAPLSTDDALALFDRTLTASQPHLLTARLNLTALRNNPDLPPLYRTLLPTLRPASANNGVGSGGAGQMLAQTLAPLTEAEQEQFLLGLVRDHVAAVLGHSDPRGIDEHRGFFDMGLDSLTAVELRNKLGTVTGLRLPTTAILDHPTPATLAHYLRTQLVRDETANPADLFAALEKIDMDSLVPTLHVETRTRIVSQLQRFLIKLGEDPESVSATQEISSSSDEEIFSMIDSELGLS</sequence>
<dbReference type="PROSITE" id="PS50075">
    <property type="entry name" value="CARRIER"/>
    <property type="match status" value="1"/>
</dbReference>
<dbReference type="Gene3D" id="3.30.70.3290">
    <property type="match status" value="1"/>
</dbReference>
<keyword evidence="14" id="KW-1185">Reference proteome</keyword>
<dbReference type="InterPro" id="IPR049900">
    <property type="entry name" value="PKS_mFAS_DH"/>
</dbReference>
<evidence type="ECO:0000313" key="14">
    <source>
        <dbReference type="Proteomes" id="UP001183535"/>
    </source>
</evidence>
<dbReference type="InterPro" id="IPR009081">
    <property type="entry name" value="PP-bd_ACP"/>
</dbReference>
<dbReference type="SMART" id="SM00825">
    <property type="entry name" value="PKS_KS"/>
    <property type="match status" value="1"/>
</dbReference>
<dbReference type="Pfam" id="PF21089">
    <property type="entry name" value="PKS_DH_N"/>
    <property type="match status" value="1"/>
</dbReference>
<dbReference type="InterPro" id="IPR049551">
    <property type="entry name" value="PKS_DH_C"/>
</dbReference>
<dbReference type="InterPro" id="IPR036736">
    <property type="entry name" value="ACP-like_sf"/>
</dbReference>
<dbReference type="Gene3D" id="3.40.47.10">
    <property type="match status" value="1"/>
</dbReference>
<comment type="cofactor">
    <cofactor evidence="1">
        <name>pantetheine 4'-phosphate</name>
        <dbReference type="ChEBI" id="CHEBI:47942"/>
    </cofactor>
</comment>
<dbReference type="EMBL" id="JAVRES010000024">
    <property type="protein sequence ID" value="MDT0439263.1"/>
    <property type="molecule type" value="Genomic_DNA"/>
</dbReference>
<dbReference type="InterPro" id="IPR036291">
    <property type="entry name" value="NAD(P)-bd_dom_sf"/>
</dbReference>
<evidence type="ECO:0000256" key="1">
    <source>
        <dbReference type="ARBA" id="ARBA00001957"/>
    </source>
</evidence>
<name>A0ABD5EYF8_9ACTN</name>
<dbReference type="PROSITE" id="PS52019">
    <property type="entry name" value="PKS_MFAS_DH"/>
    <property type="match status" value="1"/>
</dbReference>
<dbReference type="PANTHER" id="PTHR43775:SF51">
    <property type="entry name" value="INACTIVE PHENOLPHTHIOCEROL SYNTHESIS POLYKETIDE SYNTHASE TYPE I PKS1-RELATED"/>
    <property type="match status" value="1"/>
</dbReference>
<dbReference type="InterPro" id="IPR016036">
    <property type="entry name" value="Malonyl_transacylase_ACP-bd"/>
</dbReference>
<dbReference type="InterPro" id="IPR020841">
    <property type="entry name" value="PKS_Beta-ketoAc_synthase_dom"/>
</dbReference>
<dbReference type="Proteomes" id="UP001183535">
    <property type="component" value="Unassembled WGS sequence"/>
</dbReference>
<keyword evidence="4" id="KW-0597">Phosphoprotein</keyword>
<evidence type="ECO:0000256" key="6">
    <source>
        <dbReference type="ARBA" id="ARBA00023194"/>
    </source>
</evidence>
<dbReference type="GO" id="GO:0031177">
    <property type="term" value="F:phosphopantetheine binding"/>
    <property type="evidence" value="ECO:0007669"/>
    <property type="project" value="UniProtKB-ARBA"/>
</dbReference>
<feature type="active site" description="Proton donor; for dehydratase activity" evidence="9">
    <location>
        <position position="1141"/>
    </location>
</feature>
<dbReference type="SMART" id="SM00822">
    <property type="entry name" value="PKS_KR"/>
    <property type="match status" value="1"/>
</dbReference>
<dbReference type="Pfam" id="PF08659">
    <property type="entry name" value="KR"/>
    <property type="match status" value="1"/>
</dbReference>
<dbReference type="CDD" id="cd00833">
    <property type="entry name" value="PKS"/>
    <property type="match status" value="1"/>
</dbReference>